<comment type="caution">
    <text evidence="1">The sequence shown here is derived from an EMBL/GenBank/DDBJ whole genome shotgun (WGS) entry which is preliminary data.</text>
</comment>
<organism evidence="1 2">
    <name type="scientific">Coemansia nantahalensis</name>
    <dbReference type="NCBI Taxonomy" id="2789366"/>
    <lineage>
        <taxon>Eukaryota</taxon>
        <taxon>Fungi</taxon>
        <taxon>Fungi incertae sedis</taxon>
        <taxon>Zoopagomycota</taxon>
        <taxon>Kickxellomycotina</taxon>
        <taxon>Kickxellomycetes</taxon>
        <taxon>Kickxellales</taxon>
        <taxon>Kickxellaceae</taxon>
        <taxon>Coemansia</taxon>
    </lineage>
</organism>
<sequence>MRTMRLKLRAIKRLSGAAAQGSAELAVDYAELDAMISADRREEAEARAAEQLIEVRGASAAGGPLAQAVREHVDARVDEFMRALGTEAASDQPMDEPDSDAAAGEFDIFGYDDASD</sequence>
<reference evidence="1" key="1">
    <citation type="submission" date="2022-07" db="EMBL/GenBank/DDBJ databases">
        <title>Phylogenomic reconstructions and comparative analyses of Kickxellomycotina fungi.</title>
        <authorList>
            <person name="Reynolds N.K."/>
            <person name="Stajich J.E."/>
            <person name="Barry K."/>
            <person name="Grigoriev I.V."/>
            <person name="Crous P."/>
            <person name="Smith M.E."/>
        </authorList>
    </citation>
    <scope>NUCLEOTIDE SEQUENCE</scope>
    <source>
        <strain evidence="1">CBS 109366</strain>
    </source>
</reference>
<evidence type="ECO:0000313" key="1">
    <source>
        <dbReference type="EMBL" id="KAJ2769210.1"/>
    </source>
</evidence>
<keyword evidence="2" id="KW-1185">Reference proteome</keyword>
<name>A0ACC1JXF3_9FUNG</name>
<gene>
    <name evidence="1" type="ORF">IWQ57_003203</name>
</gene>
<dbReference type="EMBL" id="JANBUJ010000990">
    <property type="protein sequence ID" value="KAJ2769210.1"/>
    <property type="molecule type" value="Genomic_DNA"/>
</dbReference>
<evidence type="ECO:0000313" key="2">
    <source>
        <dbReference type="Proteomes" id="UP001140234"/>
    </source>
</evidence>
<proteinExistence type="predicted"/>
<dbReference type="Proteomes" id="UP001140234">
    <property type="component" value="Unassembled WGS sequence"/>
</dbReference>
<accession>A0ACC1JXF3</accession>
<protein>
    <submittedName>
        <fullName evidence="1">Uncharacterized protein</fullName>
    </submittedName>
</protein>